<dbReference type="Proteomes" id="UP000192923">
    <property type="component" value="Unassembled WGS sequence"/>
</dbReference>
<evidence type="ECO:0008006" key="3">
    <source>
        <dbReference type="Google" id="ProtNLM"/>
    </source>
</evidence>
<organism evidence="1 2">
    <name type="scientific">Methylomagnum ishizawai</name>
    <dbReference type="NCBI Taxonomy" id="1760988"/>
    <lineage>
        <taxon>Bacteria</taxon>
        <taxon>Pseudomonadati</taxon>
        <taxon>Pseudomonadota</taxon>
        <taxon>Gammaproteobacteria</taxon>
        <taxon>Methylococcales</taxon>
        <taxon>Methylococcaceae</taxon>
        <taxon>Methylomagnum</taxon>
    </lineage>
</organism>
<dbReference type="PANTHER" id="PTHR40257:SF1">
    <property type="entry name" value="DUF1330 DOMAIN-CONTAINING PROTEIN"/>
    <property type="match status" value="1"/>
</dbReference>
<dbReference type="RefSeq" id="WP_085215239.1">
    <property type="nucleotide sequence ID" value="NZ_FXAM01000001.1"/>
</dbReference>
<reference evidence="1 2" key="1">
    <citation type="submission" date="2016-12" db="EMBL/GenBank/DDBJ databases">
        <authorList>
            <person name="Song W.-J."/>
            <person name="Kurnit D.M."/>
        </authorList>
    </citation>
    <scope>NUCLEOTIDE SEQUENCE [LARGE SCALE GENOMIC DNA]</scope>
    <source>
        <strain evidence="1 2">175</strain>
    </source>
</reference>
<dbReference type="PANTHER" id="PTHR40257">
    <property type="match status" value="1"/>
</dbReference>
<proteinExistence type="predicted"/>
<gene>
    <name evidence="1" type="ORF">SAMN02949497_3739</name>
</gene>
<evidence type="ECO:0000313" key="1">
    <source>
        <dbReference type="EMBL" id="SMF96344.1"/>
    </source>
</evidence>
<dbReference type="AlphaFoldDB" id="A0A1Y6D7T4"/>
<dbReference type="EMBL" id="FXAM01000001">
    <property type="protein sequence ID" value="SMF96344.1"/>
    <property type="molecule type" value="Genomic_DNA"/>
</dbReference>
<sequence length="141" mass="15603">MEKYFTEPTQESGAALFRRNISGTVMMLNLIRLKEIADYANSPELAPKTQISGREAFQKYIDHAMPFLKASGGELLLLGDGGKFLIGPSEEQWDIVMLVRQSSVESFFAFASNPGYMAGIGHRTAAVLDSRLLPVVERHIP</sequence>
<accession>A0A1Y6D7T4</accession>
<protein>
    <recommendedName>
        <fullName evidence="3">DUF1330 domain-containing protein</fullName>
    </recommendedName>
</protein>
<dbReference type="STRING" id="1760988.SAMN02949497_3739"/>
<dbReference type="SUPFAM" id="SSF54909">
    <property type="entry name" value="Dimeric alpha+beta barrel"/>
    <property type="match status" value="1"/>
</dbReference>
<evidence type="ECO:0000313" key="2">
    <source>
        <dbReference type="Proteomes" id="UP000192923"/>
    </source>
</evidence>
<dbReference type="InterPro" id="IPR011008">
    <property type="entry name" value="Dimeric_a/b-barrel"/>
</dbReference>
<name>A0A1Y6D7T4_9GAMM</name>
<dbReference type="Gene3D" id="3.30.70.100">
    <property type="match status" value="1"/>
</dbReference>
<dbReference type="OrthoDB" id="8909581at2"/>
<keyword evidence="2" id="KW-1185">Reference proteome</keyword>